<accession>A0A0F9L9H7</accession>
<proteinExistence type="predicted"/>
<evidence type="ECO:0000313" key="1">
    <source>
        <dbReference type="EMBL" id="KKM91564.1"/>
    </source>
</evidence>
<gene>
    <name evidence="1" type="ORF">LCGC14_1227240</name>
</gene>
<protein>
    <recommendedName>
        <fullName evidence="2">RRM domain-containing protein</fullName>
    </recommendedName>
</protein>
<reference evidence="1" key="1">
    <citation type="journal article" date="2015" name="Nature">
        <title>Complex archaea that bridge the gap between prokaryotes and eukaryotes.</title>
        <authorList>
            <person name="Spang A."/>
            <person name="Saw J.H."/>
            <person name="Jorgensen S.L."/>
            <person name="Zaremba-Niedzwiedzka K."/>
            <person name="Martijn J."/>
            <person name="Lind A.E."/>
            <person name="van Eijk R."/>
            <person name="Schleper C."/>
            <person name="Guy L."/>
            <person name="Ettema T.J."/>
        </authorList>
    </citation>
    <scope>NUCLEOTIDE SEQUENCE</scope>
</reference>
<comment type="caution">
    <text evidence="1">The sequence shown here is derived from an EMBL/GenBank/DDBJ whole genome shotgun (WGS) entry which is preliminary data.</text>
</comment>
<dbReference type="EMBL" id="LAZR01006515">
    <property type="protein sequence ID" value="KKM91564.1"/>
    <property type="molecule type" value="Genomic_DNA"/>
</dbReference>
<organism evidence="1">
    <name type="scientific">marine sediment metagenome</name>
    <dbReference type="NCBI Taxonomy" id="412755"/>
    <lineage>
        <taxon>unclassified sequences</taxon>
        <taxon>metagenomes</taxon>
        <taxon>ecological metagenomes</taxon>
    </lineage>
</organism>
<sequence>MIVVRNVRDPYDAQRLAEIIDNHPEAELVSICLSDGLNACRGYVYFRCSSKGAADAIDYKYNRFQENK</sequence>
<dbReference type="AlphaFoldDB" id="A0A0F9L9H7"/>
<name>A0A0F9L9H7_9ZZZZ</name>
<evidence type="ECO:0008006" key="2">
    <source>
        <dbReference type="Google" id="ProtNLM"/>
    </source>
</evidence>